<dbReference type="NCBIfam" id="TIGR01934">
    <property type="entry name" value="MenG_MenH_UbiE"/>
    <property type="match status" value="1"/>
</dbReference>
<dbReference type="GO" id="GO:0043770">
    <property type="term" value="F:demethylmenaquinone methyltransferase activity"/>
    <property type="evidence" value="ECO:0007669"/>
    <property type="project" value="UniProtKB-UniRule"/>
</dbReference>
<dbReference type="EC" id="2.1.1.163" evidence="4"/>
<dbReference type="AlphaFoldDB" id="A0A0P9GS33"/>
<name>A0A0P9GS33_9BACL</name>
<keyword evidence="4" id="KW-0474">Menaquinone biosynthesis</keyword>
<evidence type="ECO:0000256" key="1">
    <source>
        <dbReference type="ARBA" id="ARBA00022603"/>
    </source>
</evidence>
<organism evidence="5 6">
    <name type="scientific">Alicyclobacillus ferrooxydans</name>
    <dbReference type="NCBI Taxonomy" id="471514"/>
    <lineage>
        <taxon>Bacteria</taxon>
        <taxon>Bacillati</taxon>
        <taxon>Bacillota</taxon>
        <taxon>Bacilli</taxon>
        <taxon>Bacillales</taxon>
        <taxon>Alicyclobacillaceae</taxon>
        <taxon>Alicyclobacillus</taxon>
    </lineage>
</organism>
<comment type="similarity">
    <text evidence="4">Belongs to the class I-like SAM-binding methyltransferase superfamily. MenG/UbiE family.</text>
</comment>
<dbReference type="InterPro" id="IPR023576">
    <property type="entry name" value="UbiE/COQ5_MeTrFase_CS"/>
</dbReference>
<comment type="caution">
    <text evidence="5">The sequence shown here is derived from an EMBL/GenBank/DDBJ whole genome shotgun (WGS) entry which is preliminary data.</text>
</comment>
<proteinExistence type="inferred from homology"/>
<evidence type="ECO:0000256" key="2">
    <source>
        <dbReference type="ARBA" id="ARBA00022679"/>
    </source>
</evidence>
<dbReference type="PANTHER" id="PTHR43591:SF24">
    <property type="entry name" value="2-METHOXY-6-POLYPRENYL-1,4-BENZOQUINOL METHYLASE, MITOCHONDRIAL"/>
    <property type="match status" value="1"/>
</dbReference>
<keyword evidence="6" id="KW-1185">Reference proteome</keyword>
<evidence type="ECO:0000313" key="6">
    <source>
        <dbReference type="Proteomes" id="UP000050482"/>
    </source>
</evidence>
<dbReference type="NCBIfam" id="NF001243">
    <property type="entry name" value="PRK00216.1-4"/>
    <property type="match status" value="1"/>
</dbReference>
<evidence type="ECO:0000256" key="4">
    <source>
        <dbReference type="HAMAP-Rule" id="MF_01813"/>
    </source>
</evidence>
<keyword evidence="3 4" id="KW-0949">S-adenosyl-L-methionine</keyword>
<comment type="catalytic activity">
    <reaction evidence="4">
        <text>a 2-demethylmenaquinol + S-adenosyl-L-methionine = a menaquinol + S-adenosyl-L-homocysteine + H(+)</text>
        <dbReference type="Rhea" id="RHEA:42640"/>
        <dbReference type="Rhea" id="RHEA-COMP:9539"/>
        <dbReference type="Rhea" id="RHEA-COMP:9563"/>
        <dbReference type="ChEBI" id="CHEBI:15378"/>
        <dbReference type="ChEBI" id="CHEBI:18151"/>
        <dbReference type="ChEBI" id="CHEBI:55437"/>
        <dbReference type="ChEBI" id="CHEBI:57856"/>
        <dbReference type="ChEBI" id="CHEBI:59789"/>
        <dbReference type="EC" id="2.1.1.163"/>
    </reaction>
</comment>
<dbReference type="CDD" id="cd02440">
    <property type="entry name" value="AdoMet_MTases"/>
    <property type="match status" value="1"/>
</dbReference>
<comment type="caution">
    <text evidence="4">Lacks conserved residue(s) required for the propagation of feature annotation.</text>
</comment>
<dbReference type="EMBL" id="LJCO01000045">
    <property type="protein sequence ID" value="KPV43852.1"/>
    <property type="molecule type" value="Genomic_DNA"/>
</dbReference>
<dbReference type="InterPro" id="IPR004033">
    <property type="entry name" value="UbiE/COQ5_MeTrFase"/>
</dbReference>
<dbReference type="Proteomes" id="UP000050482">
    <property type="component" value="Unassembled WGS sequence"/>
</dbReference>
<dbReference type="NCBIfam" id="NF001244">
    <property type="entry name" value="PRK00216.1-5"/>
    <property type="match status" value="1"/>
</dbReference>
<keyword evidence="2 4" id="KW-0808">Transferase</keyword>
<evidence type="ECO:0000313" key="5">
    <source>
        <dbReference type="EMBL" id="KPV43852.1"/>
    </source>
</evidence>
<feature type="binding site" evidence="4">
    <location>
        <begin position="119"/>
        <end position="120"/>
    </location>
    <ligand>
        <name>S-adenosyl-L-methionine</name>
        <dbReference type="ChEBI" id="CHEBI:59789"/>
    </ligand>
</feature>
<dbReference type="GO" id="GO:0009234">
    <property type="term" value="P:menaquinone biosynthetic process"/>
    <property type="evidence" value="ECO:0007669"/>
    <property type="project" value="UniProtKB-UniRule"/>
</dbReference>
<dbReference type="Pfam" id="PF01209">
    <property type="entry name" value="Ubie_methyltran"/>
    <property type="match status" value="1"/>
</dbReference>
<dbReference type="PROSITE" id="PS01183">
    <property type="entry name" value="UBIE_1"/>
    <property type="match status" value="1"/>
</dbReference>
<dbReference type="PATRIC" id="fig|471514.4.peg.5113"/>
<comment type="function">
    <text evidence="4">Methyltransferase required for the conversion of demethylmenaquinol (DMKH2) to menaquinol (MKH2).</text>
</comment>
<gene>
    <name evidence="4" type="primary">menG</name>
    <name evidence="5" type="ORF">AN477_10315</name>
</gene>
<sequence length="248" mass="28014">MLSEGDLSMELPSKNQKERYVREMFNGIARKYDLMNTLMSMGRDRSWRKYAIHRARIGAGMNVLDVCCGTAELTLETARTVGPEGHVTGLDFSEQMLAVGEQKVKNSECKDWVTLIQGNAMELPFEDNSFDAAIVGWGLRNVPDIDQVLREMRRVVRPGGWVVSLDMAKPSVPVFKQAYWLYFNWLVPAMGKLTAKRKSAYQYLHDSSIAFDSQQQLTKRFAKNGLVNTRFHNLMGGVVAVVEGQRNG</sequence>
<feature type="binding site" evidence="4">
    <location>
        <position position="91"/>
    </location>
    <ligand>
        <name>S-adenosyl-L-methionine</name>
        <dbReference type="ChEBI" id="CHEBI:59789"/>
    </ligand>
</feature>
<dbReference type="InterPro" id="IPR029063">
    <property type="entry name" value="SAM-dependent_MTases_sf"/>
</dbReference>
<evidence type="ECO:0000256" key="3">
    <source>
        <dbReference type="ARBA" id="ARBA00022691"/>
    </source>
</evidence>
<dbReference type="PROSITE" id="PS51608">
    <property type="entry name" value="SAM_MT_UBIE"/>
    <property type="match status" value="1"/>
</dbReference>
<keyword evidence="1 4" id="KW-0489">Methyltransferase</keyword>
<dbReference type="HAMAP" id="MF_01813">
    <property type="entry name" value="MenG_UbiE_methyltr"/>
    <property type="match status" value="1"/>
</dbReference>
<dbReference type="STRING" id="471514.AN477_10315"/>
<dbReference type="SUPFAM" id="SSF53335">
    <property type="entry name" value="S-adenosyl-L-methionine-dependent methyltransferases"/>
    <property type="match status" value="1"/>
</dbReference>
<keyword evidence="5" id="KW-0830">Ubiquinone</keyword>
<accession>A0A0P9GS33</accession>
<dbReference type="Gene3D" id="3.40.50.150">
    <property type="entry name" value="Vaccinia Virus protein VP39"/>
    <property type="match status" value="1"/>
</dbReference>
<dbReference type="GO" id="GO:0032259">
    <property type="term" value="P:methylation"/>
    <property type="evidence" value="ECO:0007669"/>
    <property type="project" value="UniProtKB-KW"/>
</dbReference>
<dbReference type="PANTHER" id="PTHR43591">
    <property type="entry name" value="METHYLTRANSFERASE"/>
    <property type="match status" value="1"/>
</dbReference>
<dbReference type="UniPathway" id="UPA00079">
    <property type="reaction ID" value="UER00169"/>
</dbReference>
<comment type="pathway">
    <text evidence="4">Quinol/quinone metabolism; menaquinone biosynthesis; menaquinol from 1,4-dihydroxy-2-naphthoate: step 2/2.</text>
</comment>
<reference evidence="5 6" key="1">
    <citation type="submission" date="2015-09" db="EMBL/GenBank/DDBJ databases">
        <title>Draft genome sequence of Alicyclobacillus ferrooxydans DSM 22381.</title>
        <authorList>
            <person name="Hemp J."/>
        </authorList>
    </citation>
    <scope>NUCLEOTIDE SEQUENCE [LARGE SCALE GENOMIC DNA]</scope>
    <source>
        <strain evidence="5 6">TC-34</strain>
    </source>
</reference>
<feature type="binding site" evidence="4">
    <location>
        <position position="70"/>
    </location>
    <ligand>
        <name>S-adenosyl-L-methionine</name>
        <dbReference type="ChEBI" id="CHEBI:59789"/>
    </ligand>
</feature>
<protein>
    <recommendedName>
        <fullName evidence="4">Demethylmenaquinone methyltransferase</fullName>
        <ecNumber evidence="4">2.1.1.163</ecNumber>
    </recommendedName>
</protein>